<evidence type="ECO:0000313" key="6">
    <source>
        <dbReference type="EMBL" id="MCH6162538.1"/>
    </source>
</evidence>
<dbReference type="EMBL" id="JAKWJU010000002">
    <property type="protein sequence ID" value="MCH6162538.1"/>
    <property type="molecule type" value="Genomic_DNA"/>
</dbReference>
<evidence type="ECO:0000256" key="1">
    <source>
        <dbReference type="ARBA" id="ARBA00004196"/>
    </source>
</evidence>
<organism evidence="6 7">
    <name type="scientific">Streptomyces marispadix</name>
    <dbReference type="NCBI Taxonomy" id="2922868"/>
    <lineage>
        <taxon>Bacteria</taxon>
        <taxon>Bacillati</taxon>
        <taxon>Actinomycetota</taxon>
        <taxon>Actinomycetes</taxon>
        <taxon>Kitasatosporales</taxon>
        <taxon>Streptomycetaceae</taxon>
        <taxon>Streptomyces</taxon>
    </lineage>
</organism>
<comment type="caution">
    <text evidence="6">The sequence shown here is derived from an EMBL/GenBank/DDBJ whole genome shotgun (WGS) entry which is preliminary data.</text>
</comment>
<dbReference type="InterPro" id="IPR025997">
    <property type="entry name" value="SBP_2_dom"/>
</dbReference>
<feature type="domain" description="Periplasmic binding protein" evidence="5">
    <location>
        <begin position="38"/>
        <end position="294"/>
    </location>
</feature>
<reference evidence="6" key="1">
    <citation type="submission" date="2022-03" db="EMBL/GenBank/DDBJ databases">
        <authorList>
            <person name="Santos J.D.N."/>
            <person name="Kallscheuer N."/>
            <person name="Jogler C."/>
            <person name="Lage O.M."/>
        </authorList>
    </citation>
    <scope>NUCLEOTIDE SEQUENCE</scope>
    <source>
        <strain evidence="6">M600PL45_2</strain>
    </source>
</reference>
<name>A0ABS9T219_9ACTN</name>
<gene>
    <name evidence="6" type="ORF">MMA15_19740</name>
</gene>
<sequence length="322" mass="33479">MTGRRALAAAVAAATALALGACGAKGEQTGAGGGKPYVAIVSKGFQQQFWQAVKKGAEQEARRQNATISFEGPATESDVEAQVNMLANSIGRKPDAVGLAALDSRALEPYLRKAQRSGTPVVAFDSGVDSDIPVTTAATDNKAAAAEAAQHMAKAVGGKGKVALVVHSQTAGSGIDRRDGFTSWMKAHAPGVELLPVQYGGGDQTKSADITKAVIASNPDVKGIYGSNEGSAMGVIQGVKESGRKDIATVGFDSGQGQINAIEEGRMAGAITQNPVAIGRQVVRASVSAIEGRKLPEVIDTGYYWYDRRNIDDPRIRSVLYH</sequence>
<comment type="subcellular location">
    <subcellularLocation>
        <location evidence="1">Cell envelope</location>
    </subcellularLocation>
</comment>
<reference evidence="6" key="2">
    <citation type="journal article" date="2023" name="Int. J. Syst. Evol. Microbiol.">
        <title>Streptomyces marispadix sp. nov., isolated from marine beach sediment of the Northern Coast of Portugal.</title>
        <authorList>
            <person name="dos Santos J.D.N."/>
            <person name="Vitorino I.R."/>
            <person name="Kallscheuer N."/>
            <person name="Srivastava A."/>
            <person name="Krautwurst S."/>
            <person name="Marz M."/>
            <person name="Jogler C."/>
            <person name="Lobo Da Cunha A."/>
            <person name="Catita J."/>
            <person name="Goncalves H."/>
            <person name="Gonzalez I."/>
            <person name="Reyes F."/>
            <person name="Lage O.M."/>
        </authorList>
    </citation>
    <scope>NUCLEOTIDE SEQUENCE</scope>
    <source>
        <strain evidence="6">M600PL45_2</strain>
    </source>
</reference>
<dbReference type="PROSITE" id="PS51257">
    <property type="entry name" value="PROKAR_LIPOPROTEIN"/>
    <property type="match status" value="1"/>
</dbReference>
<evidence type="ECO:0000313" key="7">
    <source>
        <dbReference type="Proteomes" id="UP001166784"/>
    </source>
</evidence>
<dbReference type="CDD" id="cd20005">
    <property type="entry name" value="PBP1_ABC_sugar_binding-like"/>
    <property type="match status" value="1"/>
</dbReference>
<keyword evidence="7" id="KW-1185">Reference proteome</keyword>
<dbReference type="Gene3D" id="3.40.50.2300">
    <property type="match status" value="2"/>
</dbReference>
<dbReference type="SUPFAM" id="SSF53822">
    <property type="entry name" value="Periplasmic binding protein-like I"/>
    <property type="match status" value="1"/>
</dbReference>
<dbReference type="RefSeq" id="WP_241061470.1">
    <property type="nucleotide sequence ID" value="NZ_JAKWJU010000002.1"/>
</dbReference>
<feature type="signal peptide" evidence="4">
    <location>
        <begin position="1"/>
        <end position="20"/>
    </location>
</feature>
<comment type="similarity">
    <text evidence="2">Belongs to the bacterial solute-binding protein 2 family.</text>
</comment>
<keyword evidence="3 4" id="KW-0732">Signal</keyword>
<evidence type="ECO:0000256" key="4">
    <source>
        <dbReference type="SAM" id="SignalP"/>
    </source>
</evidence>
<evidence type="ECO:0000256" key="2">
    <source>
        <dbReference type="ARBA" id="ARBA00007639"/>
    </source>
</evidence>
<dbReference type="Pfam" id="PF13407">
    <property type="entry name" value="Peripla_BP_4"/>
    <property type="match status" value="1"/>
</dbReference>
<protein>
    <submittedName>
        <fullName evidence="6">ABC transporter substrate-binding protein</fullName>
    </submittedName>
</protein>
<dbReference type="InterPro" id="IPR028082">
    <property type="entry name" value="Peripla_BP_I"/>
</dbReference>
<evidence type="ECO:0000259" key="5">
    <source>
        <dbReference type="Pfam" id="PF13407"/>
    </source>
</evidence>
<dbReference type="PANTHER" id="PTHR46847:SF1">
    <property type="entry name" value="D-ALLOSE-BINDING PERIPLASMIC PROTEIN-RELATED"/>
    <property type="match status" value="1"/>
</dbReference>
<accession>A0ABS9T219</accession>
<evidence type="ECO:0000256" key="3">
    <source>
        <dbReference type="ARBA" id="ARBA00022729"/>
    </source>
</evidence>
<feature type="chain" id="PRO_5046427455" evidence="4">
    <location>
        <begin position="21"/>
        <end position="322"/>
    </location>
</feature>
<proteinExistence type="inferred from homology"/>
<dbReference type="Proteomes" id="UP001166784">
    <property type="component" value="Unassembled WGS sequence"/>
</dbReference>
<dbReference type="PANTHER" id="PTHR46847">
    <property type="entry name" value="D-ALLOSE-BINDING PERIPLASMIC PROTEIN-RELATED"/>
    <property type="match status" value="1"/>
</dbReference>